<name>A0ABQ3VWT1_9CHLR</name>
<dbReference type="PANTHER" id="PTHR34861">
    <property type="match status" value="1"/>
</dbReference>
<dbReference type="InterPro" id="IPR007325">
    <property type="entry name" value="KFase/CYL"/>
</dbReference>
<dbReference type="Pfam" id="PF04199">
    <property type="entry name" value="Cyclase"/>
    <property type="match status" value="1"/>
</dbReference>
<protein>
    <submittedName>
        <fullName evidence="1">Cyclase</fullName>
    </submittedName>
</protein>
<dbReference type="RefSeq" id="WP_201367074.1">
    <property type="nucleotide sequence ID" value="NZ_BNJJ01000038.1"/>
</dbReference>
<dbReference type="EMBL" id="BNJJ01000038">
    <property type="protein sequence ID" value="GHO89506.1"/>
    <property type="molecule type" value="Genomic_DNA"/>
</dbReference>
<organism evidence="1 2">
    <name type="scientific">Dictyobacter formicarum</name>
    <dbReference type="NCBI Taxonomy" id="2778368"/>
    <lineage>
        <taxon>Bacteria</taxon>
        <taxon>Bacillati</taxon>
        <taxon>Chloroflexota</taxon>
        <taxon>Ktedonobacteria</taxon>
        <taxon>Ktedonobacterales</taxon>
        <taxon>Dictyobacteraceae</taxon>
        <taxon>Dictyobacter</taxon>
    </lineage>
</organism>
<dbReference type="Proteomes" id="UP000635565">
    <property type="component" value="Unassembled WGS sequence"/>
</dbReference>
<reference evidence="1 2" key="1">
    <citation type="journal article" date="2021" name="Int. J. Syst. Evol. Microbiol.">
        <title>Reticulibacter mediterranei gen. nov., sp. nov., within the new family Reticulibacteraceae fam. nov., and Ktedonospora formicarum gen. nov., sp. nov., Ktedonobacter robiniae sp. nov., Dictyobacter formicarum sp. nov. and Dictyobacter arantiisoli sp. nov., belonging to the class Ktedonobacteria.</title>
        <authorList>
            <person name="Yabe S."/>
            <person name="Zheng Y."/>
            <person name="Wang C.M."/>
            <person name="Sakai Y."/>
            <person name="Abe K."/>
            <person name="Yokota A."/>
            <person name="Donadio S."/>
            <person name="Cavaletti L."/>
            <person name="Monciardini P."/>
        </authorList>
    </citation>
    <scope>NUCLEOTIDE SEQUENCE [LARGE SCALE GENOMIC DNA]</scope>
    <source>
        <strain evidence="1 2">SOSP1-9</strain>
    </source>
</reference>
<dbReference type="InterPro" id="IPR037175">
    <property type="entry name" value="KFase_sf"/>
</dbReference>
<accession>A0ABQ3VWT1</accession>
<evidence type="ECO:0000313" key="2">
    <source>
        <dbReference type="Proteomes" id="UP000635565"/>
    </source>
</evidence>
<proteinExistence type="predicted"/>
<dbReference type="SUPFAM" id="SSF102198">
    <property type="entry name" value="Putative cyclase"/>
    <property type="match status" value="1"/>
</dbReference>
<gene>
    <name evidence="1" type="ORF">KSZ_75120</name>
</gene>
<sequence length="275" mass="30256">MDKELFFELFSQTRVYDLEQPRSSGAPLLPLLVPGFTYTLHRRHEEGTGDPRTAASGFIATTEHAGTHIDALCHVAEDLCLYGGEKVTFRIQTPTGFTRLGAETIAPLLSRGVPLDIAGYRGVDWITADQPISRQDLETVCLHQNVTLHEGDVALVRTGNGTRWHDPSGYLSSGGVRADASQWLADQHVRAVGADHISWDTDGRVDPDLGTSLPGHIILLVRHGIYIMENLFLEDLARDQIYEFLFVCLPLKIQGATGSPIRPVAIVPQQKSKNV</sequence>
<evidence type="ECO:0000313" key="1">
    <source>
        <dbReference type="EMBL" id="GHO89506.1"/>
    </source>
</evidence>
<keyword evidence="2" id="KW-1185">Reference proteome</keyword>
<dbReference type="Gene3D" id="3.50.30.50">
    <property type="entry name" value="Putative cyclase"/>
    <property type="match status" value="1"/>
</dbReference>
<comment type="caution">
    <text evidence="1">The sequence shown here is derived from an EMBL/GenBank/DDBJ whole genome shotgun (WGS) entry which is preliminary data.</text>
</comment>
<dbReference type="PANTHER" id="PTHR34861:SF10">
    <property type="entry name" value="CYCLASE"/>
    <property type="match status" value="1"/>
</dbReference>